<sequence length="176" mass="20889">MTARSAENIQMPVYDRLFKDSRRNSNPRFSRYKKINRRRDEIEWRKRLESQELTVSSTKGYCGVPTQKKITSPRLRVRRNEDPHSFNSMSTFNSSHSTGSFNSLDPMSFNRRARSERLPRWNEIRHVNEADKTDIRNMSTPLKRFPLPPIDYNALYNIFDKPRSQYLVLADLKLGF</sequence>
<name>A0A1J4KP52_9EUKA</name>
<comment type="caution">
    <text evidence="2">The sequence shown here is derived from an EMBL/GenBank/DDBJ whole genome shotgun (WGS) entry which is preliminary data.</text>
</comment>
<dbReference type="AlphaFoldDB" id="A0A1J4KP52"/>
<feature type="compositionally biased region" description="Polar residues" evidence="1">
    <location>
        <begin position="85"/>
        <end position="105"/>
    </location>
</feature>
<organism evidence="2 3">
    <name type="scientific">Tritrichomonas foetus</name>
    <dbReference type="NCBI Taxonomy" id="1144522"/>
    <lineage>
        <taxon>Eukaryota</taxon>
        <taxon>Metamonada</taxon>
        <taxon>Parabasalia</taxon>
        <taxon>Tritrichomonadida</taxon>
        <taxon>Tritrichomonadidae</taxon>
        <taxon>Tritrichomonas</taxon>
    </lineage>
</organism>
<dbReference type="Proteomes" id="UP000179807">
    <property type="component" value="Unassembled WGS sequence"/>
</dbReference>
<protein>
    <submittedName>
        <fullName evidence="2">Uncharacterized protein</fullName>
    </submittedName>
</protein>
<feature type="region of interest" description="Disordered" evidence="1">
    <location>
        <begin position="80"/>
        <end position="106"/>
    </location>
</feature>
<dbReference type="VEuPathDB" id="TrichDB:TRFO_03503"/>
<proteinExistence type="predicted"/>
<evidence type="ECO:0000313" key="3">
    <source>
        <dbReference type="Proteomes" id="UP000179807"/>
    </source>
</evidence>
<evidence type="ECO:0000256" key="1">
    <source>
        <dbReference type="SAM" id="MobiDB-lite"/>
    </source>
</evidence>
<dbReference type="GeneID" id="94826041"/>
<reference evidence="2" key="1">
    <citation type="submission" date="2016-10" db="EMBL/GenBank/DDBJ databases">
        <authorList>
            <person name="Benchimol M."/>
            <person name="Almeida L.G."/>
            <person name="Vasconcelos A.T."/>
            <person name="Perreira-Neves A."/>
            <person name="Rosa I.A."/>
            <person name="Tasca T."/>
            <person name="Bogo M.R."/>
            <person name="de Souza W."/>
        </authorList>
    </citation>
    <scope>NUCLEOTIDE SEQUENCE [LARGE SCALE GENOMIC DNA]</scope>
    <source>
        <strain evidence="2">K</strain>
    </source>
</reference>
<evidence type="ECO:0000313" key="2">
    <source>
        <dbReference type="EMBL" id="OHT13073.1"/>
    </source>
</evidence>
<gene>
    <name evidence="2" type="ORF">TRFO_03503</name>
</gene>
<dbReference type="RefSeq" id="XP_068366209.1">
    <property type="nucleotide sequence ID" value="XM_068491337.1"/>
</dbReference>
<dbReference type="EMBL" id="MLAK01000549">
    <property type="protein sequence ID" value="OHT13073.1"/>
    <property type="molecule type" value="Genomic_DNA"/>
</dbReference>
<keyword evidence="3" id="KW-1185">Reference proteome</keyword>
<accession>A0A1J4KP52</accession>